<accession>A0A1Y6BV47</accession>
<feature type="chain" id="PRO_5012780147" description="Porin" evidence="1">
    <location>
        <begin position="17"/>
        <end position="348"/>
    </location>
</feature>
<evidence type="ECO:0000313" key="3">
    <source>
        <dbReference type="Proteomes" id="UP000192907"/>
    </source>
</evidence>
<keyword evidence="1" id="KW-0732">Signal</keyword>
<evidence type="ECO:0008006" key="4">
    <source>
        <dbReference type="Google" id="ProtNLM"/>
    </source>
</evidence>
<dbReference type="RefSeq" id="WP_132318229.1">
    <property type="nucleotide sequence ID" value="NZ_FWZT01000007.1"/>
</dbReference>
<evidence type="ECO:0000313" key="2">
    <source>
        <dbReference type="EMBL" id="SMF22698.1"/>
    </source>
</evidence>
<protein>
    <recommendedName>
        <fullName evidence="4">Porin</fullName>
    </recommendedName>
</protein>
<evidence type="ECO:0000256" key="1">
    <source>
        <dbReference type="SAM" id="SignalP"/>
    </source>
</evidence>
<dbReference type="EMBL" id="FWZT01000007">
    <property type="protein sequence ID" value="SMF22698.1"/>
    <property type="molecule type" value="Genomic_DNA"/>
</dbReference>
<gene>
    <name evidence="2" type="ORF">SAMN06296036_107227</name>
</gene>
<sequence>MKLPLLIFGIAASAHAVGETNISFNYNLYLESNDEGFEKQEGLADPGRTHSIGLNPYLEFAGTQEDLSWTVYFNVDSEAVSDGIEVAKATKKFGSLTVHAGKDYTHSGGWDNENADYDVNLVNQFTSDYVFGGGAAKLVQLDYQLGQHTLSLQLTDDVVKTSLDGDGSCPEVTRNCLRYSGDKGQPAFLFEYVGILPPHFQPLLQIASYDNGHSLETTVGVQFNFFTVTGYLDYVLNKVGYQLGDEDLVDTMSAITFDLRYQAPKYVLRLKYVDFDVEQDTNISANSDRESFDDNHTGVQLGFDWTAYGAEFTPYLELIQISQDVLDNGGEEETLNEMSLIAGVKGSI</sequence>
<reference evidence="3" key="1">
    <citation type="submission" date="2017-04" db="EMBL/GenBank/DDBJ databases">
        <authorList>
            <person name="Varghese N."/>
            <person name="Submissions S."/>
        </authorList>
    </citation>
    <scope>NUCLEOTIDE SEQUENCE [LARGE SCALE GENOMIC DNA]</scope>
    <source>
        <strain evidence="3">RKEM611</strain>
    </source>
</reference>
<dbReference type="Proteomes" id="UP000192907">
    <property type="component" value="Unassembled WGS sequence"/>
</dbReference>
<organism evidence="2 3">
    <name type="scientific">Pseudobacteriovorax antillogorgiicola</name>
    <dbReference type="NCBI Taxonomy" id="1513793"/>
    <lineage>
        <taxon>Bacteria</taxon>
        <taxon>Pseudomonadati</taxon>
        <taxon>Bdellovibrionota</taxon>
        <taxon>Oligoflexia</taxon>
        <taxon>Oligoflexales</taxon>
        <taxon>Pseudobacteriovoracaceae</taxon>
        <taxon>Pseudobacteriovorax</taxon>
    </lineage>
</organism>
<proteinExistence type="predicted"/>
<dbReference type="AlphaFoldDB" id="A0A1Y6BV47"/>
<name>A0A1Y6BV47_9BACT</name>
<feature type="signal peptide" evidence="1">
    <location>
        <begin position="1"/>
        <end position="16"/>
    </location>
</feature>
<keyword evidence="3" id="KW-1185">Reference proteome</keyword>
<dbReference type="STRING" id="1513793.SAMN06296036_107227"/>